<sequence length="279" mass="31631">MTVMNGSDILEMKRRLKIHCSFLDHKLRNCGSKINLQLQSNPSKFTTRTLEMIYGILQNYDDETEFEIRNCRDQIKTNNKVLGQWLNTVSPDKEDSNTVRTSYEILMAASGNSGERSSSPFPVAVPSISNSKVSSVSLHALYKLSEEMVQLFKSLTKSEPDIAKAAEMLVHSREIRDNLKKKCQEDSKEDKSKENESSSDPITELKKENTKLHESLAEAQDCLKIAHKKLRNHPDSQTICDKILEELGRIKEVMKLTSANVRLLHKKRDLKAIGAAIVE</sequence>
<dbReference type="EMBL" id="JBGFUD010001454">
    <property type="protein sequence ID" value="MFH4976309.1"/>
    <property type="molecule type" value="Genomic_DNA"/>
</dbReference>
<accession>A0ABD6EG38</accession>
<dbReference type="AlphaFoldDB" id="A0ABD6EG38"/>
<dbReference type="Proteomes" id="UP001608902">
    <property type="component" value="Unassembled WGS sequence"/>
</dbReference>
<keyword evidence="3" id="KW-1185">Reference proteome</keyword>
<evidence type="ECO:0000313" key="2">
    <source>
        <dbReference type="EMBL" id="MFH4976309.1"/>
    </source>
</evidence>
<organism evidence="2 3">
    <name type="scientific">Gnathostoma spinigerum</name>
    <dbReference type="NCBI Taxonomy" id="75299"/>
    <lineage>
        <taxon>Eukaryota</taxon>
        <taxon>Metazoa</taxon>
        <taxon>Ecdysozoa</taxon>
        <taxon>Nematoda</taxon>
        <taxon>Chromadorea</taxon>
        <taxon>Rhabditida</taxon>
        <taxon>Spirurina</taxon>
        <taxon>Gnathostomatomorpha</taxon>
        <taxon>Gnathostomatoidea</taxon>
        <taxon>Gnathostomatidae</taxon>
        <taxon>Gnathostoma</taxon>
    </lineage>
</organism>
<reference evidence="2 3" key="1">
    <citation type="submission" date="2024-08" db="EMBL/GenBank/DDBJ databases">
        <title>Gnathostoma spinigerum genome.</title>
        <authorList>
            <person name="Gonzalez-Bertolin B."/>
            <person name="Monzon S."/>
            <person name="Zaballos A."/>
            <person name="Jimenez P."/>
            <person name="Dekumyoy P."/>
            <person name="Varona S."/>
            <person name="Cuesta I."/>
            <person name="Sumanam S."/>
            <person name="Adisakwattana P."/>
            <person name="Gasser R.B."/>
            <person name="Hernandez-Gonzalez A."/>
            <person name="Young N.D."/>
            <person name="Perteguer M.J."/>
        </authorList>
    </citation>
    <scope>NUCLEOTIDE SEQUENCE [LARGE SCALE GENOMIC DNA]</scope>
    <source>
        <strain evidence="2">AL3</strain>
        <tissue evidence="2">Liver</tissue>
    </source>
</reference>
<proteinExistence type="predicted"/>
<feature type="compositionally biased region" description="Basic and acidic residues" evidence="1">
    <location>
        <begin position="181"/>
        <end position="196"/>
    </location>
</feature>
<feature type="region of interest" description="Disordered" evidence="1">
    <location>
        <begin position="181"/>
        <end position="205"/>
    </location>
</feature>
<name>A0ABD6EG38_9BILA</name>
<gene>
    <name evidence="2" type="ORF">AB6A40_003018</name>
</gene>
<comment type="caution">
    <text evidence="2">The sequence shown here is derived from an EMBL/GenBank/DDBJ whole genome shotgun (WGS) entry which is preliminary data.</text>
</comment>
<protein>
    <submittedName>
        <fullName evidence="2">Uncharacterized protein</fullName>
    </submittedName>
</protein>
<evidence type="ECO:0000256" key="1">
    <source>
        <dbReference type="SAM" id="MobiDB-lite"/>
    </source>
</evidence>
<evidence type="ECO:0000313" key="3">
    <source>
        <dbReference type="Proteomes" id="UP001608902"/>
    </source>
</evidence>